<sequence>MSTRKSSRIRRLSERAKEMSSTTANERVVVVPHRSVLKDLKSINNINNVIVEEDKLQSMHGLSRKFQQDNEDNVNSQINFKRRKLDSELSESEQELVKNEPCEKDQLYHEDISNFLMPVNNILNFINIKSTDDNDDDILKIEHQSPIMRDDNESNDNNNDEIDSDSLIKESERKFEKLLAITSDSTEKFENFSWIRNNDGLERWPIYNTTRKKFSSTTTSQPADDRIQHLSLEEYLNYDSMSSLTDDDSESEVSEKSSPAP</sequence>
<gene>
    <name evidence="2" type="ORF">PACTADRAFT_49938</name>
</gene>
<feature type="region of interest" description="Disordered" evidence="1">
    <location>
        <begin position="145"/>
        <end position="167"/>
    </location>
</feature>
<feature type="region of interest" description="Disordered" evidence="1">
    <location>
        <begin position="1"/>
        <end position="22"/>
    </location>
</feature>
<proteinExistence type="predicted"/>
<dbReference type="AlphaFoldDB" id="A0A1E4TTX7"/>
<evidence type="ECO:0000313" key="3">
    <source>
        <dbReference type="Proteomes" id="UP000094236"/>
    </source>
</evidence>
<reference evidence="3" key="1">
    <citation type="submission" date="2016-05" db="EMBL/GenBank/DDBJ databases">
        <title>Comparative genomics of biotechnologically important yeasts.</title>
        <authorList>
            <consortium name="DOE Joint Genome Institute"/>
            <person name="Riley R."/>
            <person name="Haridas S."/>
            <person name="Wolfe K.H."/>
            <person name="Lopes M.R."/>
            <person name="Hittinger C.T."/>
            <person name="Goker M."/>
            <person name="Salamov A."/>
            <person name="Wisecaver J."/>
            <person name="Long T.M."/>
            <person name="Aerts A.L."/>
            <person name="Barry K."/>
            <person name="Choi C."/>
            <person name="Clum A."/>
            <person name="Coughlan A.Y."/>
            <person name="Deshpande S."/>
            <person name="Douglass A.P."/>
            <person name="Hanson S.J."/>
            <person name="Klenk H.-P."/>
            <person name="Labutti K."/>
            <person name="Lapidus A."/>
            <person name="Lindquist E."/>
            <person name="Lipzen A."/>
            <person name="Meier-Kolthoff J.P."/>
            <person name="Ohm R.A."/>
            <person name="Otillar R.P."/>
            <person name="Pangilinan J."/>
            <person name="Peng Y."/>
            <person name="Rokas A."/>
            <person name="Rosa C.A."/>
            <person name="Scheuner C."/>
            <person name="Sibirny A.A."/>
            <person name="Slot J.C."/>
            <person name="Stielow J.B."/>
            <person name="Sun H."/>
            <person name="Kurtzman C.P."/>
            <person name="Blackwell M."/>
            <person name="Grigoriev I.V."/>
            <person name="Jeffries T.W."/>
        </authorList>
    </citation>
    <scope>NUCLEOTIDE SEQUENCE [LARGE SCALE GENOMIC DNA]</scope>
    <source>
        <strain evidence="3">NRRL Y-2460</strain>
    </source>
</reference>
<name>A0A1E4TTX7_PACTA</name>
<evidence type="ECO:0000256" key="1">
    <source>
        <dbReference type="SAM" id="MobiDB-lite"/>
    </source>
</evidence>
<feature type="compositionally biased region" description="Basic residues" evidence="1">
    <location>
        <begin position="1"/>
        <end position="10"/>
    </location>
</feature>
<organism evidence="2 3">
    <name type="scientific">Pachysolen tannophilus NRRL Y-2460</name>
    <dbReference type="NCBI Taxonomy" id="669874"/>
    <lineage>
        <taxon>Eukaryota</taxon>
        <taxon>Fungi</taxon>
        <taxon>Dikarya</taxon>
        <taxon>Ascomycota</taxon>
        <taxon>Saccharomycotina</taxon>
        <taxon>Pichiomycetes</taxon>
        <taxon>Pachysolenaceae</taxon>
        <taxon>Pachysolen</taxon>
    </lineage>
</organism>
<accession>A0A1E4TTX7</accession>
<evidence type="ECO:0000313" key="2">
    <source>
        <dbReference type="EMBL" id="ODV95191.1"/>
    </source>
</evidence>
<protein>
    <submittedName>
        <fullName evidence="2">Uncharacterized protein</fullName>
    </submittedName>
</protein>
<dbReference type="EMBL" id="KV454014">
    <property type="protein sequence ID" value="ODV95191.1"/>
    <property type="molecule type" value="Genomic_DNA"/>
</dbReference>
<feature type="region of interest" description="Disordered" evidence="1">
    <location>
        <begin position="238"/>
        <end position="261"/>
    </location>
</feature>
<dbReference type="Proteomes" id="UP000094236">
    <property type="component" value="Unassembled WGS sequence"/>
</dbReference>
<keyword evidence="3" id="KW-1185">Reference proteome</keyword>